<dbReference type="SMART" id="SM00671">
    <property type="entry name" value="SEL1"/>
    <property type="match status" value="4"/>
</dbReference>
<protein>
    <submittedName>
        <fullName evidence="2">Sel1 repeat family protein</fullName>
    </submittedName>
</protein>
<dbReference type="Pfam" id="PF08238">
    <property type="entry name" value="Sel1"/>
    <property type="match status" value="4"/>
</dbReference>
<dbReference type="PANTHER" id="PTHR11102:SF160">
    <property type="entry name" value="ERAD-ASSOCIATED E3 UBIQUITIN-PROTEIN LIGASE COMPONENT HRD3"/>
    <property type="match status" value="1"/>
</dbReference>
<dbReference type="Gene3D" id="1.25.40.10">
    <property type="entry name" value="Tetratricopeptide repeat domain"/>
    <property type="match status" value="3"/>
</dbReference>
<gene>
    <name evidence="2" type="ORF">HK107_01545</name>
</gene>
<dbReference type="EMBL" id="JABFCX010000002">
    <property type="protein sequence ID" value="NNU15007.1"/>
    <property type="molecule type" value="Genomic_DNA"/>
</dbReference>
<dbReference type="SUPFAM" id="SSF81901">
    <property type="entry name" value="HCP-like"/>
    <property type="match status" value="2"/>
</dbReference>
<dbReference type="InterPro" id="IPR050767">
    <property type="entry name" value="Sel1_AlgK"/>
</dbReference>
<dbReference type="Proteomes" id="UP000536835">
    <property type="component" value="Unassembled WGS sequence"/>
</dbReference>
<evidence type="ECO:0000313" key="2">
    <source>
        <dbReference type="EMBL" id="NNU15007.1"/>
    </source>
</evidence>
<feature type="signal peptide" evidence="1">
    <location>
        <begin position="1"/>
        <end position="30"/>
    </location>
</feature>
<keyword evidence="3" id="KW-1185">Reference proteome</keyword>
<comment type="caution">
    <text evidence="2">The sequence shown here is derived from an EMBL/GenBank/DDBJ whole genome shotgun (WGS) entry which is preliminary data.</text>
</comment>
<feature type="chain" id="PRO_5031418256" evidence="1">
    <location>
        <begin position="31"/>
        <end position="455"/>
    </location>
</feature>
<accession>A0A7Y3W488</accession>
<dbReference type="PANTHER" id="PTHR11102">
    <property type="entry name" value="SEL-1-LIKE PROTEIN"/>
    <property type="match status" value="1"/>
</dbReference>
<dbReference type="RefSeq" id="WP_173196128.1">
    <property type="nucleotide sequence ID" value="NZ_JABFCX010000002.1"/>
</dbReference>
<proteinExistence type="predicted"/>
<dbReference type="InterPro" id="IPR006597">
    <property type="entry name" value="Sel1-like"/>
</dbReference>
<reference evidence="2 3" key="1">
    <citation type="submission" date="2020-05" db="EMBL/GenBank/DDBJ databases">
        <title>Parvularcula mediterraneae sp. nov., isolated from polypropylene straw from shallow seawater of the seashore of Laganas in Zakynthos island, Greece.</title>
        <authorList>
            <person name="Szabo I."/>
            <person name="Al-Omari J."/>
            <person name="Rado J."/>
            <person name="Szerdahelyi G.S."/>
        </authorList>
    </citation>
    <scope>NUCLEOTIDE SEQUENCE [LARGE SCALE GENOMIC DNA]</scope>
    <source>
        <strain evidence="2 3">ZS-1/3</strain>
    </source>
</reference>
<name>A0A7Y3W488_9PROT</name>
<dbReference type="InterPro" id="IPR011990">
    <property type="entry name" value="TPR-like_helical_dom_sf"/>
</dbReference>
<dbReference type="AlphaFoldDB" id="A0A7Y3W488"/>
<evidence type="ECO:0000256" key="1">
    <source>
        <dbReference type="SAM" id="SignalP"/>
    </source>
</evidence>
<evidence type="ECO:0000313" key="3">
    <source>
        <dbReference type="Proteomes" id="UP000536835"/>
    </source>
</evidence>
<keyword evidence="1" id="KW-0732">Signal</keyword>
<sequence>MKMTAWRKVRGLGFAALTATMALSAGQAFADYENALATYLGAKDSDVRSNAVIGAMDLWQKSALAGDVRSARILGDLYSHQDLVPGSADMLPEDTGVVPNDRVKALAWYIIAATHEFQDYQQVNPTPDAIEARVSAQRRIPEVKIGMTDASVRAAETRVEQLLGGGSAFDLLRLGRMRAEGDGLTKNNVEALKYLYLARGRGRGANMEAARLIENLEELMVRSDVEAAATAADAWQPPLPETYALLTRGDRDDRQRLTALQYQELRANLEELNRQFDGNDVVVDKALQALGFYYDDDNDGKLEKSERLQAVKRFQTSLFIDRRPSDRAGEPLSDDEKALAKDLATGTLTDLQTVELMARASARGHAPSQHIYGVMLGRGIGVRKNGQEAIEVLKAAADQNYALAHYSAGIFYVEGITAEQPLRQSVREACYHLRSAAVLGYKKAESAQKTYCKFD</sequence>
<organism evidence="2 3">
    <name type="scientific">Parvularcula mediterranea</name>
    <dbReference type="NCBI Taxonomy" id="2732508"/>
    <lineage>
        <taxon>Bacteria</taxon>
        <taxon>Pseudomonadati</taxon>
        <taxon>Pseudomonadota</taxon>
        <taxon>Alphaproteobacteria</taxon>
        <taxon>Parvularculales</taxon>
        <taxon>Parvularculaceae</taxon>
        <taxon>Parvularcula</taxon>
    </lineage>
</organism>